<dbReference type="EMBL" id="AGNL01048174">
    <property type="protein sequence ID" value="EJK45883.1"/>
    <property type="molecule type" value="Genomic_DNA"/>
</dbReference>
<accession>K0R0U7</accession>
<gene>
    <name evidence="2" type="ORF">THAOC_35480</name>
</gene>
<sequence length="177" mass="18727">GSSARFGNMSSVETEATGFNNLVGRSISYCMVEFDLYESVPTARGSELGREANNRGAAKEPLRSPAQISGRKEVQMVLDGHAALQGLSSIPHLTSVAAGFYRNDVINGSETSAGRACAMMIEFAVAPARLIDNCGRVMGAVIGATGEAMEELDSPYHRCAGRADRARQGAVVALQMR</sequence>
<evidence type="ECO:0000313" key="2">
    <source>
        <dbReference type="EMBL" id="EJK45883.1"/>
    </source>
</evidence>
<dbReference type="Proteomes" id="UP000266841">
    <property type="component" value="Unassembled WGS sequence"/>
</dbReference>
<organism evidence="2 3">
    <name type="scientific">Thalassiosira oceanica</name>
    <name type="common">Marine diatom</name>
    <dbReference type="NCBI Taxonomy" id="159749"/>
    <lineage>
        <taxon>Eukaryota</taxon>
        <taxon>Sar</taxon>
        <taxon>Stramenopiles</taxon>
        <taxon>Ochrophyta</taxon>
        <taxon>Bacillariophyta</taxon>
        <taxon>Coscinodiscophyceae</taxon>
        <taxon>Thalassiosirophycidae</taxon>
        <taxon>Thalassiosirales</taxon>
        <taxon>Thalassiosiraceae</taxon>
        <taxon>Thalassiosira</taxon>
    </lineage>
</organism>
<reference evidence="2 3" key="1">
    <citation type="journal article" date="2012" name="Genome Biol.">
        <title>Genome and low-iron response of an oceanic diatom adapted to chronic iron limitation.</title>
        <authorList>
            <person name="Lommer M."/>
            <person name="Specht M."/>
            <person name="Roy A.S."/>
            <person name="Kraemer L."/>
            <person name="Andreson R."/>
            <person name="Gutowska M.A."/>
            <person name="Wolf J."/>
            <person name="Bergner S.V."/>
            <person name="Schilhabel M.B."/>
            <person name="Klostermeier U.C."/>
            <person name="Beiko R.G."/>
            <person name="Rosenstiel P."/>
            <person name="Hippler M."/>
            <person name="Laroche J."/>
        </authorList>
    </citation>
    <scope>NUCLEOTIDE SEQUENCE [LARGE SCALE GENOMIC DNA]</scope>
    <source>
        <strain evidence="2 3">CCMP1005</strain>
    </source>
</reference>
<protein>
    <recommendedName>
        <fullName evidence="1">DUF6820 domain-containing protein</fullName>
    </recommendedName>
</protein>
<dbReference type="Pfam" id="PF20699">
    <property type="entry name" value="DUF6820"/>
    <property type="match status" value="1"/>
</dbReference>
<evidence type="ECO:0000313" key="3">
    <source>
        <dbReference type="Proteomes" id="UP000266841"/>
    </source>
</evidence>
<dbReference type="AlphaFoldDB" id="K0R0U7"/>
<feature type="domain" description="DUF6820" evidence="1">
    <location>
        <begin position="111"/>
        <end position="136"/>
    </location>
</feature>
<name>K0R0U7_THAOC</name>
<comment type="caution">
    <text evidence="2">The sequence shown here is derived from an EMBL/GenBank/DDBJ whole genome shotgun (WGS) entry which is preliminary data.</text>
</comment>
<keyword evidence="3" id="KW-1185">Reference proteome</keyword>
<proteinExistence type="predicted"/>
<feature type="non-terminal residue" evidence="2">
    <location>
        <position position="1"/>
    </location>
</feature>
<evidence type="ECO:0000259" key="1">
    <source>
        <dbReference type="Pfam" id="PF20699"/>
    </source>
</evidence>
<dbReference type="InterPro" id="IPR049223">
    <property type="entry name" value="DUF6820"/>
</dbReference>